<dbReference type="InterPro" id="IPR050230">
    <property type="entry name" value="CALM/Myosin/TropC-like"/>
</dbReference>
<dbReference type="Proteomes" id="UP000649617">
    <property type="component" value="Unassembled WGS sequence"/>
</dbReference>
<evidence type="ECO:0000256" key="1">
    <source>
        <dbReference type="ARBA" id="ARBA00020786"/>
    </source>
</evidence>
<feature type="region of interest" description="Disordered" evidence="5">
    <location>
        <begin position="1"/>
        <end position="44"/>
    </location>
</feature>
<evidence type="ECO:0000259" key="6">
    <source>
        <dbReference type="PROSITE" id="PS50222"/>
    </source>
</evidence>
<keyword evidence="8" id="KW-1185">Reference proteome</keyword>
<sequence length="524" mass="57747">MTMAAPDGKSLHPQPQSAEKHQFRRQFAPETRANQSFRSESLRLPVGPAVTVSQLFAHTDREARRLDEPVQPEAGLLGTRVQRSQLSPQALSPTSSPSVLQAKPKHLTHHTWARAVSEDVSSPSSTASPAPQSPSAVSLASWRSSPASPPRSPQVARLAPLKGRALSMDSGFPSSFARTPSSDGDKEECLLPVVEASLPEQKQDAQDGIRLRSKHLRVRLQKAVALQRLCDEEGIQNDIAIKAPAARKARRSRCHTVHSMIDGRPVSQGERERWDAAFARFASDGEIHVDDLKQALVLCGFCDVREVALKDALKDLTIYNTLDIGEFERFVCRFEAGLHETYKSEFSQVDTSSAGSIDAGQLDRLLIRIGQPVRRFVLDELVNEVSGNGSGCVDFDGFLKIRHLIKKREGFAAGELDLFSQVFEHFDREKTGTICQDEFSSALAWLGFPSNFAEHEPSTSSRLSEGEFFRRLAKVHEQETALIDKFLASKTVNKHITSGAAESKTMVKHEALPHSLTMSSVGMK</sequence>
<dbReference type="Gene3D" id="1.10.238.10">
    <property type="entry name" value="EF-hand"/>
    <property type="match status" value="1"/>
</dbReference>
<dbReference type="OrthoDB" id="26525at2759"/>
<dbReference type="InterPro" id="IPR002048">
    <property type="entry name" value="EF_hand_dom"/>
</dbReference>
<comment type="caution">
    <text evidence="7">The sequence shown here is derived from an EMBL/GenBank/DDBJ whole genome shotgun (WGS) entry which is preliminary data.</text>
</comment>
<dbReference type="GO" id="GO:0005509">
    <property type="term" value="F:calcium ion binding"/>
    <property type="evidence" value="ECO:0007669"/>
    <property type="project" value="InterPro"/>
</dbReference>
<organism evidence="7 8">
    <name type="scientific">Symbiodinium pilosum</name>
    <name type="common">Dinoflagellate</name>
    <dbReference type="NCBI Taxonomy" id="2952"/>
    <lineage>
        <taxon>Eukaryota</taxon>
        <taxon>Sar</taxon>
        <taxon>Alveolata</taxon>
        <taxon>Dinophyceae</taxon>
        <taxon>Suessiales</taxon>
        <taxon>Symbiodiniaceae</taxon>
        <taxon>Symbiodinium</taxon>
    </lineage>
</organism>
<feature type="compositionally biased region" description="Polar residues" evidence="5">
    <location>
        <begin position="172"/>
        <end position="182"/>
    </location>
</feature>
<proteinExistence type="predicted"/>
<dbReference type="AlphaFoldDB" id="A0A812NF36"/>
<feature type="compositionally biased region" description="Low complexity" evidence="5">
    <location>
        <begin position="118"/>
        <end position="146"/>
    </location>
</feature>
<dbReference type="SUPFAM" id="SSF47473">
    <property type="entry name" value="EF-hand"/>
    <property type="match status" value="1"/>
</dbReference>
<dbReference type="InterPro" id="IPR011992">
    <property type="entry name" value="EF-hand-dom_pair"/>
</dbReference>
<feature type="domain" description="EF-hand" evidence="6">
    <location>
        <begin position="414"/>
        <end position="449"/>
    </location>
</feature>
<keyword evidence="2" id="KW-0479">Metal-binding</keyword>
<evidence type="ECO:0000256" key="4">
    <source>
        <dbReference type="ARBA" id="ARBA00022990"/>
    </source>
</evidence>
<evidence type="ECO:0000256" key="2">
    <source>
        <dbReference type="ARBA" id="ARBA00022723"/>
    </source>
</evidence>
<gene>
    <name evidence="7" type="primary">CALML5</name>
    <name evidence="7" type="ORF">SPIL2461_LOCUS6626</name>
</gene>
<evidence type="ECO:0000313" key="8">
    <source>
        <dbReference type="Proteomes" id="UP000649617"/>
    </source>
</evidence>
<name>A0A812NF36_SYMPI</name>
<dbReference type="EMBL" id="CAJNIZ010010125">
    <property type="protein sequence ID" value="CAE7294416.1"/>
    <property type="molecule type" value="Genomic_DNA"/>
</dbReference>
<keyword evidence="3" id="KW-0677">Repeat</keyword>
<feature type="compositionally biased region" description="Polar residues" evidence="5">
    <location>
        <begin position="81"/>
        <end position="99"/>
    </location>
</feature>
<evidence type="ECO:0000256" key="3">
    <source>
        <dbReference type="ARBA" id="ARBA00022737"/>
    </source>
</evidence>
<keyword evidence="4" id="KW-0007">Acetylation</keyword>
<reference evidence="7" key="1">
    <citation type="submission" date="2021-02" db="EMBL/GenBank/DDBJ databases">
        <authorList>
            <person name="Dougan E. K."/>
            <person name="Rhodes N."/>
            <person name="Thang M."/>
            <person name="Chan C."/>
        </authorList>
    </citation>
    <scope>NUCLEOTIDE SEQUENCE</scope>
</reference>
<evidence type="ECO:0000256" key="5">
    <source>
        <dbReference type="SAM" id="MobiDB-lite"/>
    </source>
</evidence>
<dbReference type="PROSITE" id="PS50222">
    <property type="entry name" value="EF_HAND_2"/>
    <property type="match status" value="1"/>
</dbReference>
<accession>A0A812NF36</accession>
<dbReference type="GO" id="GO:0016460">
    <property type="term" value="C:myosin II complex"/>
    <property type="evidence" value="ECO:0007669"/>
    <property type="project" value="TreeGrafter"/>
</dbReference>
<dbReference type="PANTHER" id="PTHR23048:SF0">
    <property type="entry name" value="CALMODULIN LIKE 3"/>
    <property type="match status" value="1"/>
</dbReference>
<feature type="region of interest" description="Disordered" evidence="5">
    <location>
        <begin position="60"/>
        <end position="186"/>
    </location>
</feature>
<protein>
    <recommendedName>
        <fullName evidence="1">Calmodulin</fullName>
    </recommendedName>
</protein>
<feature type="compositionally biased region" description="Basic residues" evidence="5">
    <location>
        <begin position="103"/>
        <end position="112"/>
    </location>
</feature>
<evidence type="ECO:0000313" key="7">
    <source>
        <dbReference type="EMBL" id="CAE7294416.1"/>
    </source>
</evidence>
<dbReference type="PANTHER" id="PTHR23048">
    <property type="entry name" value="MYOSIN LIGHT CHAIN 1, 3"/>
    <property type="match status" value="1"/>
</dbReference>